<protein>
    <submittedName>
        <fullName evidence="1">Uncharacterized protein</fullName>
    </submittedName>
</protein>
<sequence length="199" mass="22269">MDAEMETVLIGKPELTCLGIDPTTALEKLIRHQTEDNEAESYAAAKILIAANDDMKADHTGEGSEDLEDAKREMIRRTVGNGADDATMEDLKAIIDQVPDLFRVRLGADPPAGQDAISDIESAISDMCERAVKNGLPQEHRARLQSEVLKRDMWRLKLGRDPPAKVTPMKLMLKSDATPFRSKNRRYSEAHRTFMREHA</sequence>
<proteinExistence type="predicted"/>
<dbReference type="EMBL" id="HACM01007721">
    <property type="protein sequence ID" value="CRZ08163.1"/>
    <property type="molecule type" value="Transcribed_RNA"/>
</dbReference>
<feature type="non-terminal residue" evidence="1">
    <location>
        <position position="199"/>
    </location>
</feature>
<reference evidence="1" key="1">
    <citation type="submission" date="2015-04" db="EMBL/GenBank/DDBJ databases">
        <title>The genome sequence of the plant pathogenic Rhizarian Plasmodiophora brassicae reveals insights in its biotrophic life cycle and the origin of chitin synthesis.</title>
        <authorList>
            <person name="Schwelm A."/>
            <person name="Fogelqvist J."/>
            <person name="Knaust A."/>
            <person name="Julke S."/>
            <person name="Lilja T."/>
            <person name="Dhandapani V."/>
            <person name="Bonilla-Rosso G."/>
            <person name="Karlsson M."/>
            <person name="Shevchenko A."/>
            <person name="Choi S.R."/>
            <person name="Kim H.G."/>
            <person name="Park J.Y."/>
            <person name="Lim Y.P."/>
            <person name="Ludwig-Muller J."/>
            <person name="Dixelius C."/>
        </authorList>
    </citation>
    <scope>NUCLEOTIDE SEQUENCE</scope>
    <source>
        <tissue evidence="1">Potato root galls</tissue>
    </source>
</reference>
<organism evidence="1">
    <name type="scientific">Spongospora subterranea</name>
    <dbReference type="NCBI Taxonomy" id="70186"/>
    <lineage>
        <taxon>Eukaryota</taxon>
        <taxon>Sar</taxon>
        <taxon>Rhizaria</taxon>
        <taxon>Endomyxa</taxon>
        <taxon>Phytomyxea</taxon>
        <taxon>Plasmodiophorida</taxon>
        <taxon>Plasmodiophoridae</taxon>
        <taxon>Spongospora</taxon>
    </lineage>
</organism>
<dbReference type="AlphaFoldDB" id="A0A0H5R1S9"/>
<accession>A0A0H5R1S9</accession>
<dbReference type="EMBL" id="HACM01007718">
    <property type="protein sequence ID" value="CRZ08160.1"/>
    <property type="molecule type" value="Transcribed_RNA"/>
</dbReference>
<name>A0A0H5R1S9_9EUKA</name>
<evidence type="ECO:0000313" key="1">
    <source>
        <dbReference type="EMBL" id="CRZ08160.1"/>
    </source>
</evidence>